<dbReference type="Proteomes" id="UP000553963">
    <property type="component" value="Unassembled WGS sequence"/>
</dbReference>
<dbReference type="RefSeq" id="WP_183400146.1">
    <property type="nucleotide sequence ID" value="NZ_JACIDS010000004.1"/>
</dbReference>
<organism evidence="1 2">
    <name type="scientific">Kaistia hirudinis</name>
    <dbReference type="NCBI Taxonomy" id="1293440"/>
    <lineage>
        <taxon>Bacteria</taxon>
        <taxon>Pseudomonadati</taxon>
        <taxon>Pseudomonadota</taxon>
        <taxon>Alphaproteobacteria</taxon>
        <taxon>Hyphomicrobiales</taxon>
        <taxon>Kaistiaceae</taxon>
        <taxon>Kaistia</taxon>
    </lineage>
</organism>
<accession>A0A840ATI8</accession>
<proteinExistence type="predicted"/>
<protein>
    <submittedName>
        <fullName evidence="1">Uncharacterized protein</fullName>
    </submittedName>
</protein>
<keyword evidence="2" id="KW-1185">Reference proteome</keyword>
<comment type="caution">
    <text evidence="1">The sequence shown here is derived from an EMBL/GenBank/DDBJ whole genome shotgun (WGS) entry which is preliminary data.</text>
</comment>
<evidence type="ECO:0000313" key="1">
    <source>
        <dbReference type="EMBL" id="MBB3932528.1"/>
    </source>
</evidence>
<dbReference type="EMBL" id="JACIDS010000004">
    <property type="protein sequence ID" value="MBB3932528.1"/>
    <property type="molecule type" value="Genomic_DNA"/>
</dbReference>
<name>A0A840ATI8_9HYPH</name>
<dbReference type="AlphaFoldDB" id="A0A840ATI8"/>
<sequence length="122" mass="12158">MPKPIAWSFNAGSSAASVGSTGTIDVEAVTGASVAVAKGAQVDLALQLEHIDKLKFVYIAADNYSGTIKIKAGAAEEIGLEGPVILFGAAIGLLGPSFATLSVTNGGAEPANVEIMIGGQLS</sequence>
<evidence type="ECO:0000313" key="2">
    <source>
        <dbReference type="Proteomes" id="UP000553963"/>
    </source>
</evidence>
<reference evidence="1 2" key="1">
    <citation type="submission" date="2020-08" db="EMBL/GenBank/DDBJ databases">
        <title>Genomic Encyclopedia of Type Strains, Phase IV (KMG-IV): sequencing the most valuable type-strain genomes for metagenomic binning, comparative biology and taxonomic classification.</title>
        <authorList>
            <person name="Goeker M."/>
        </authorList>
    </citation>
    <scope>NUCLEOTIDE SEQUENCE [LARGE SCALE GENOMIC DNA]</scope>
    <source>
        <strain evidence="1 2">DSM 25966</strain>
    </source>
</reference>
<gene>
    <name evidence="1" type="ORF">GGR25_003586</name>
</gene>